<comment type="caution">
    <text evidence="1">The sequence shown here is derived from an EMBL/GenBank/DDBJ whole genome shotgun (WGS) entry which is preliminary data.</text>
</comment>
<evidence type="ECO:0000313" key="2">
    <source>
        <dbReference type="Proteomes" id="UP001227268"/>
    </source>
</evidence>
<dbReference type="EMBL" id="JASBWT010000015">
    <property type="protein sequence ID" value="KAJ9098204.1"/>
    <property type="molecule type" value="Genomic_DNA"/>
</dbReference>
<evidence type="ECO:0000313" key="1">
    <source>
        <dbReference type="EMBL" id="KAJ9098204.1"/>
    </source>
</evidence>
<gene>
    <name evidence="1" type="ORF">QFC21_004533</name>
</gene>
<accession>A0ACC2VGT6</accession>
<sequence length="287" mass="32185">MALPQVLPLHHLRHLHPAACNLPSISQWWNNLRKESEVLEHVRFIGERFTTLKYARIYDQIQVDGFVSEFHAFARLMAESRLQIMGDIPLYLNCCAAQIGLYFRFTQNFAFRLPFVLGPECRQRNMLSSGGNLMQASHAIAKCIDADSTDYRSLPAFHVSMAMLACGTLLQLRQDPKTEAPESLSKGQLLQVCQKLSHVHPMVAMVVSGLERPMGITADIRDFVHSPPTLQQSTPSQEELAGLFDFTDPSFAPENLEMFTEWIWPEGDWLSGLLLAGANDSSGNLGI</sequence>
<organism evidence="1 2">
    <name type="scientific">Naganishia friedmannii</name>
    <dbReference type="NCBI Taxonomy" id="89922"/>
    <lineage>
        <taxon>Eukaryota</taxon>
        <taxon>Fungi</taxon>
        <taxon>Dikarya</taxon>
        <taxon>Basidiomycota</taxon>
        <taxon>Agaricomycotina</taxon>
        <taxon>Tremellomycetes</taxon>
        <taxon>Filobasidiales</taxon>
        <taxon>Filobasidiaceae</taxon>
        <taxon>Naganishia</taxon>
    </lineage>
</organism>
<reference evidence="1" key="1">
    <citation type="submission" date="2023-04" db="EMBL/GenBank/DDBJ databases">
        <title>Draft Genome sequencing of Naganishia species isolated from polar environments using Oxford Nanopore Technology.</title>
        <authorList>
            <person name="Leo P."/>
            <person name="Venkateswaran K."/>
        </authorList>
    </citation>
    <scope>NUCLEOTIDE SEQUENCE</scope>
    <source>
        <strain evidence="1">MNA-CCFEE 5423</strain>
    </source>
</reference>
<keyword evidence="2" id="KW-1185">Reference proteome</keyword>
<proteinExistence type="predicted"/>
<dbReference type="Proteomes" id="UP001227268">
    <property type="component" value="Unassembled WGS sequence"/>
</dbReference>
<name>A0ACC2VGT6_9TREE</name>
<protein>
    <submittedName>
        <fullName evidence="1">Uncharacterized protein</fullName>
    </submittedName>
</protein>